<dbReference type="Proteomes" id="UP001236723">
    <property type="component" value="Unassembled WGS sequence"/>
</dbReference>
<organism evidence="1 2">
    <name type="scientific">Alkalibacillus filiformis</name>
    <dbReference type="NCBI Taxonomy" id="200990"/>
    <lineage>
        <taxon>Bacteria</taxon>
        <taxon>Bacillati</taxon>
        <taxon>Bacillota</taxon>
        <taxon>Bacilli</taxon>
        <taxon>Bacillales</taxon>
        <taxon>Bacillaceae</taxon>
        <taxon>Alkalibacillus</taxon>
    </lineage>
</organism>
<evidence type="ECO:0000313" key="2">
    <source>
        <dbReference type="Proteomes" id="UP001236723"/>
    </source>
</evidence>
<reference evidence="1 2" key="1">
    <citation type="submission" date="2023-07" db="EMBL/GenBank/DDBJ databases">
        <title>Genomic Encyclopedia of Type Strains, Phase IV (KMG-IV): sequencing the most valuable type-strain genomes for metagenomic binning, comparative biology and taxonomic classification.</title>
        <authorList>
            <person name="Goeker M."/>
        </authorList>
    </citation>
    <scope>NUCLEOTIDE SEQUENCE [LARGE SCALE GENOMIC DNA]</scope>
    <source>
        <strain evidence="1 2">DSM 15448</strain>
    </source>
</reference>
<proteinExistence type="predicted"/>
<dbReference type="InterPro" id="IPR036916">
    <property type="entry name" value="Sda_sf"/>
</dbReference>
<dbReference type="InterPro" id="IPR015064">
    <property type="entry name" value="Sda"/>
</dbReference>
<accession>A0ABU0DRV0</accession>
<dbReference type="EMBL" id="JAUSUP010000001">
    <property type="protein sequence ID" value="MDQ0351095.1"/>
    <property type="molecule type" value="Genomic_DNA"/>
</dbReference>
<sequence>METLSDQLLIDSYYKAKNLGLNHDFIQLIEKELKKRKLIDHLKESS</sequence>
<dbReference type="Gene3D" id="1.10.287.1100">
    <property type="entry name" value="Sporulation inhibitor A"/>
    <property type="match status" value="1"/>
</dbReference>
<keyword evidence="2" id="KW-1185">Reference proteome</keyword>
<protein>
    <submittedName>
        <fullName evidence="1">Developmental checkpoint coupling sporulation initiation to replication initiation</fullName>
    </submittedName>
</protein>
<evidence type="ECO:0000313" key="1">
    <source>
        <dbReference type="EMBL" id="MDQ0351095.1"/>
    </source>
</evidence>
<dbReference type="Pfam" id="PF08970">
    <property type="entry name" value="Sda"/>
    <property type="match status" value="1"/>
</dbReference>
<gene>
    <name evidence="1" type="ORF">J2R98_000898</name>
</gene>
<dbReference type="SUPFAM" id="SSF100985">
    <property type="entry name" value="Sporulation inhibitor Sda"/>
    <property type="match status" value="1"/>
</dbReference>
<name>A0ABU0DRV0_9BACI</name>
<comment type="caution">
    <text evidence="1">The sequence shown here is derived from an EMBL/GenBank/DDBJ whole genome shotgun (WGS) entry which is preliminary data.</text>
</comment>
<dbReference type="RefSeq" id="WP_307066492.1">
    <property type="nucleotide sequence ID" value="NZ_JAUSUP010000001.1"/>
</dbReference>